<dbReference type="PANTHER" id="PTHR42973:SF25">
    <property type="entry name" value="PHOSPHOMEVALONATE KINASE"/>
    <property type="match status" value="1"/>
</dbReference>
<dbReference type="Pfam" id="PF04275">
    <property type="entry name" value="P-mevalo_kinase"/>
    <property type="match status" value="1"/>
</dbReference>
<sequence length="1124" mass="122565">MATLDTLKLALVQKASATTSTEKQPLSDEQYSAGFDIFMKDPGWTTYQNFIIPQLSQVLGPLFRSRLRISVLEIGPGPKSVLGHLPDDQKQKITKYAAFEPNELFASRLEEWLHSTPFPSLECPPDINRTFFTSHVPDNCKLSVDDEKFDVILFCHSMYGMTCKREFVSRAVNMLVERPGGGLVVVFHREGLQINGMVSHRTTSFPTGVVSVADSDDGLDNFAQFMAGFTVQDESLRALWRSVCRELGHRDSAHPGDLLFSAPNIMVTFTRHAFSGPLWSARFLKTVKNRQASRRLPGGTVRPKAIIGVRQCVAWALAKKTGLTVLGGGHSGHCIWSNILAVDMRGLDQVHVLAAEDTDCGPLIVAESGCKTEDIIRKALASGLTVPLGARPSVGAGLWLQGGIGHLSRLHGLACDAIVGAVVVSVDSGKVFTVGCMPSQHRPDDAIHLEDTELLWAIKGAGTNFGIVISVAFKAYPTPTYSVRNWIVPLDDMAAARAKLSDFDKLIARELPRSCSADAYLFWNNDQLHLGVTMYETSTTTSCVTLVALTRAYTILGPEMSIKVVDSVGVFDTEMYMAEMHGGHGGGKTSSFKRCLFLKDIGEPRIANILLKAIEDRPTPLCYLHLLQGGGAISDVPADSTAFGCRDWDFACVITGVWPRDQDGTKEAAAAMRWVYEVAGRLLPLSAGAYGADLGPDPRDAALAAKAFGPNLPRLARLKQRWDPRNVLAYACPLPPPPKDPKLIVLVTGESGAGKDYCAGVWACRLNKSGGAARVASISEATKREYAAASGANFKRLLDDRAYKEQHRAALTAFFKSQVEQRPQLAEEHFLKAIYSAAGADVLFITGMRDKAPVAMFSHLVPDSKLVEVRIETSEEVRRARRCGYHTGDDSLENRNDSLEYSPSFAFLNDAEGGFLVRSFFEMHLLPFMHPSLQHLADMVRQIPDFPKTDINFRHILGIAQQRGGLKLCTSLLQTHFIGDWAQTSSIVCVETGGLIFASALAFQVDVPLALIREKDKLPPPVVSVAKASSHISGVAGKDQSEKTIEMEVGVIPKNSKVVVVDDVLATGKTLCAVLRLLREAGVELGDVSVMVVAEFPFHRGREMLYREGFGRVNVQSLLVFGGA</sequence>
<dbReference type="InterPro" id="IPR016166">
    <property type="entry name" value="FAD-bd_PCMH"/>
</dbReference>
<evidence type="ECO:0000313" key="6">
    <source>
        <dbReference type="EMBL" id="KAK0718695.1"/>
    </source>
</evidence>
<dbReference type="Gene3D" id="3.40.462.20">
    <property type="match status" value="1"/>
</dbReference>
<dbReference type="InterPro" id="IPR012951">
    <property type="entry name" value="BBE"/>
</dbReference>
<evidence type="ECO:0000259" key="5">
    <source>
        <dbReference type="PROSITE" id="PS51387"/>
    </source>
</evidence>
<gene>
    <name evidence="6" type="ORF">B0T21DRAFT_414742</name>
</gene>
<dbReference type="InterPro" id="IPR005919">
    <property type="entry name" value="Pmev_kin_anim"/>
</dbReference>
<dbReference type="GO" id="GO:0071949">
    <property type="term" value="F:FAD binding"/>
    <property type="evidence" value="ECO:0007669"/>
    <property type="project" value="InterPro"/>
</dbReference>
<accession>A0AA40AMU8</accession>
<organism evidence="6 7">
    <name type="scientific">Apiosordaria backusii</name>
    <dbReference type="NCBI Taxonomy" id="314023"/>
    <lineage>
        <taxon>Eukaryota</taxon>
        <taxon>Fungi</taxon>
        <taxon>Dikarya</taxon>
        <taxon>Ascomycota</taxon>
        <taxon>Pezizomycotina</taxon>
        <taxon>Sordariomycetes</taxon>
        <taxon>Sordariomycetidae</taxon>
        <taxon>Sordariales</taxon>
        <taxon>Lasiosphaeriaceae</taxon>
        <taxon>Apiosordaria</taxon>
    </lineage>
</organism>
<dbReference type="InterPro" id="IPR029063">
    <property type="entry name" value="SAM-dependent_MTases_sf"/>
</dbReference>
<dbReference type="PROSITE" id="PS51387">
    <property type="entry name" value="FAD_PCMH"/>
    <property type="match status" value="1"/>
</dbReference>
<dbReference type="Proteomes" id="UP001172159">
    <property type="component" value="Unassembled WGS sequence"/>
</dbReference>
<name>A0AA40AMU8_9PEZI</name>
<keyword evidence="3" id="KW-0274">FAD</keyword>
<evidence type="ECO:0000256" key="1">
    <source>
        <dbReference type="ARBA" id="ARBA00005466"/>
    </source>
</evidence>
<dbReference type="InterPro" id="IPR036318">
    <property type="entry name" value="FAD-bd_PCMH-like_sf"/>
</dbReference>
<dbReference type="CDD" id="cd06223">
    <property type="entry name" value="PRTases_typeI"/>
    <property type="match status" value="1"/>
</dbReference>
<dbReference type="InterPro" id="IPR006094">
    <property type="entry name" value="Oxid_FAD_bind_N"/>
</dbReference>
<dbReference type="Pfam" id="PF00156">
    <property type="entry name" value="Pribosyltran"/>
    <property type="match status" value="1"/>
</dbReference>
<dbReference type="InterPro" id="IPR029057">
    <property type="entry name" value="PRTase-like"/>
</dbReference>
<dbReference type="EMBL" id="JAUKTV010000013">
    <property type="protein sequence ID" value="KAK0718695.1"/>
    <property type="molecule type" value="Genomic_DNA"/>
</dbReference>
<dbReference type="PANTHER" id="PTHR42973">
    <property type="entry name" value="BINDING OXIDOREDUCTASE, PUTATIVE (AFU_ORTHOLOGUE AFUA_1G17690)-RELATED"/>
    <property type="match status" value="1"/>
</dbReference>
<dbReference type="Gene3D" id="3.40.50.150">
    <property type="entry name" value="Vaccinia Virus protein VP39"/>
    <property type="match status" value="1"/>
</dbReference>
<feature type="domain" description="FAD-binding PCMH-type" evidence="5">
    <location>
        <begin position="293"/>
        <end position="478"/>
    </location>
</feature>
<dbReference type="GO" id="GO:0006695">
    <property type="term" value="P:cholesterol biosynthetic process"/>
    <property type="evidence" value="ECO:0007669"/>
    <property type="project" value="InterPro"/>
</dbReference>
<protein>
    <recommendedName>
        <fullName evidence="5">FAD-binding PCMH-type domain-containing protein</fullName>
    </recommendedName>
</protein>
<keyword evidence="4" id="KW-0560">Oxidoreductase</keyword>
<dbReference type="GO" id="GO:0004631">
    <property type="term" value="F:phosphomevalonate kinase activity"/>
    <property type="evidence" value="ECO:0007669"/>
    <property type="project" value="InterPro"/>
</dbReference>
<dbReference type="SUPFAM" id="SSF53271">
    <property type="entry name" value="PRTase-like"/>
    <property type="match status" value="1"/>
</dbReference>
<evidence type="ECO:0000256" key="2">
    <source>
        <dbReference type="ARBA" id="ARBA00022630"/>
    </source>
</evidence>
<evidence type="ECO:0000313" key="7">
    <source>
        <dbReference type="Proteomes" id="UP001172159"/>
    </source>
</evidence>
<evidence type="ECO:0000256" key="4">
    <source>
        <dbReference type="ARBA" id="ARBA00023002"/>
    </source>
</evidence>
<dbReference type="GO" id="GO:0016491">
    <property type="term" value="F:oxidoreductase activity"/>
    <property type="evidence" value="ECO:0007669"/>
    <property type="project" value="UniProtKB-KW"/>
</dbReference>
<dbReference type="Gene3D" id="3.40.50.300">
    <property type="entry name" value="P-loop containing nucleotide triphosphate hydrolases"/>
    <property type="match status" value="1"/>
</dbReference>
<evidence type="ECO:0000256" key="3">
    <source>
        <dbReference type="ARBA" id="ARBA00022827"/>
    </source>
</evidence>
<dbReference type="Gene3D" id="3.40.50.2020">
    <property type="match status" value="1"/>
</dbReference>
<keyword evidence="2" id="KW-0285">Flavoprotein</keyword>
<proteinExistence type="inferred from homology"/>
<reference evidence="6" key="1">
    <citation type="submission" date="2023-06" db="EMBL/GenBank/DDBJ databases">
        <title>Genome-scale phylogeny and comparative genomics of the fungal order Sordariales.</title>
        <authorList>
            <consortium name="Lawrence Berkeley National Laboratory"/>
            <person name="Hensen N."/>
            <person name="Bonometti L."/>
            <person name="Westerberg I."/>
            <person name="Brannstrom I.O."/>
            <person name="Guillou S."/>
            <person name="Cros-Aarteil S."/>
            <person name="Calhoun S."/>
            <person name="Haridas S."/>
            <person name="Kuo A."/>
            <person name="Mondo S."/>
            <person name="Pangilinan J."/>
            <person name="Riley R."/>
            <person name="Labutti K."/>
            <person name="Andreopoulos B."/>
            <person name="Lipzen A."/>
            <person name="Chen C."/>
            <person name="Yanf M."/>
            <person name="Daum C."/>
            <person name="Ng V."/>
            <person name="Clum A."/>
            <person name="Steindorff A."/>
            <person name="Ohm R."/>
            <person name="Martin F."/>
            <person name="Silar P."/>
            <person name="Natvig D."/>
            <person name="Lalanne C."/>
            <person name="Gautier V."/>
            <person name="Ament-Velasquez S.L."/>
            <person name="Kruys A."/>
            <person name="Hutchinson M.I."/>
            <person name="Powell A.J."/>
            <person name="Barry K."/>
            <person name="Miller A.N."/>
            <person name="Grigoriev I.V."/>
            <person name="Debuchy R."/>
            <person name="Gladieux P."/>
            <person name="Thoren M.H."/>
            <person name="Johannesson H."/>
        </authorList>
    </citation>
    <scope>NUCLEOTIDE SEQUENCE</scope>
    <source>
        <strain evidence="6">CBS 540.89</strain>
    </source>
</reference>
<dbReference type="Gene3D" id="3.30.465.10">
    <property type="match status" value="1"/>
</dbReference>
<dbReference type="InterPro" id="IPR027417">
    <property type="entry name" value="P-loop_NTPase"/>
</dbReference>
<dbReference type="AlphaFoldDB" id="A0AA40AMU8"/>
<dbReference type="GO" id="GO:0005737">
    <property type="term" value="C:cytoplasm"/>
    <property type="evidence" value="ECO:0007669"/>
    <property type="project" value="InterPro"/>
</dbReference>
<keyword evidence="7" id="KW-1185">Reference proteome</keyword>
<dbReference type="InterPro" id="IPR000836">
    <property type="entry name" value="PRTase_dom"/>
</dbReference>
<dbReference type="InterPro" id="IPR016169">
    <property type="entry name" value="FAD-bd_PCMH_sub2"/>
</dbReference>
<comment type="caution">
    <text evidence="6">The sequence shown here is derived from an EMBL/GenBank/DDBJ whole genome shotgun (WGS) entry which is preliminary data.</text>
</comment>
<dbReference type="SUPFAM" id="SSF56176">
    <property type="entry name" value="FAD-binding/transporter-associated domain-like"/>
    <property type="match status" value="1"/>
</dbReference>
<dbReference type="InterPro" id="IPR050416">
    <property type="entry name" value="FAD-linked_Oxidoreductase"/>
</dbReference>
<comment type="similarity">
    <text evidence="1">Belongs to the oxygen-dependent FAD-linked oxidoreductase family.</text>
</comment>
<dbReference type="Pfam" id="PF08031">
    <property type="entry name" value="BBE"/>
    <property type="match status" value="1"/>
</dbReference>
<dbReference type="Pfam" id="PF01565">
    <property type="entry name" value="FAD_binding_4"/>
    <property type="match status" value="1"/>
</dbReference>
<dbReference type="SUPFAM" id="SSF53335">
    <property type="entry name" value="S-adenosyl-L-methionine-dependent methyltransferases"/>
    <property type="match status" value="1"/>
</dbReference>